<organism evidence="2 3">
    <name type="scientific">Roseimaritima multifibrata</name>
    <dbReference type="NCBI Taxonomy" id="1930274"/>
    <lineage>
        <taxon>Bacteria</taxon>
        <taxon>Pseudomonadati</taxon>
        <taxon>Planctomycetota</taxon>
        <taxon>Planctomycetia</taxon>
        <taxon>Pirellulales</taxon>
        <taxon>Pirellulaceae</taxon>
        <taxon>Roseimaritima</taxon>
    </lineage>
</organism>
<evidence type="ECO:0008006" key="4">
    <source>
        <dbReference type="Google" id="ProtNLM"/>
    </source>
</evidence>
<dbReference type="Pfam" id="PF13689">
    <property type="entry name" value="DUF4154"/>
    <property type="match status" value="1"/>
</dbReference>
<keyword evidence="1" id="KW-0732">Signal</keyword>
<dbReference type="EMBL" id="CP036262">
    <property type="protein sequence ID" value="QDS92525.1"/>
    <property type="molecule type" value="Genomic_DNA"/>
</dbReference>
<feature type="chain" id="PRO_5022013094" description="YfiR family protein" evidence="1">
    <location>
        <begin position="19"/>
        <end position="201"/>
    </location>
</feature>
<keyword evidence="3" id="KW-1185">Reference proteome</keyword>
<gene>
    <name evidence="2" type="ORF">FF011L_12720</name>
</gene>
<proteinExistence type="predicted"/>
<reference evidence="2 3" key="1">
    <citation type="submission" date="2019-02" db="EMBL/GenBank/DDBJ databases">
        <title>Deep-cultivation of Planctomycetes and their phenomic and genomic characterization uncovers novel biology.</title>
        <authorList>
            <person name="Wiegand S."/>
            <person name="Jogler M."/>
            <person name="Boedeker C."/>
            <person name="Pinto D."/>
            <person name="Vollmers J."/>
            <person name="Rivas-Marin E."/>
            <person name="Kohn T."/>
            <person name="Peeters S.H."/>
            <person name="Heuer A."/>
            <person name="Rast P."/>
            <person name="Oberbeckmann S."/>
            <person name="Bunk B."/>
            <person name="Jeske O."/>
            <person name="Meyerdierks A."/>
            <person name="Storesund J.E."/>
            <person name="Kallscheuer N."/>
            <person name="Luecker S."/>
            <person name="Lage O.M."/>
            <person name="Pohl T."/>
            <person name="Merkel B.J."/>
            <person name="Hornburger P."/>
            <person name="Mueller R.-W."/>
            <person name="Bruemmer F."/>
            <person name="Labrenz M."/>
            <person name="Spormann A.M."/>
            <person name="Op den Camp H."/>
            <person name="Overmann J."/>
            <person name="Amann R."/>
            <person name="Jetten M.S.M."/>
            <person name="Mascher T."/>
            <person name="Medema M.H."/>
            <person name="Devos D.P."/>
            <person name="Kaster A.-K."/>
            <person name="Ovreas L."/>
            <person name="Rohde M."/>
            <person name="Galperin M.Y."/>
            <person name="Jogler C."/>
        </authorList>
    </citation>
    <scope>NUCLEOTIDE SEQUENCE [LARGE SCALE GENOMIC DNA]</scope>
    <source>
        <strain evidence="2 3">FF011L</strain>
    </source>
</reference>
<sequence precursor="true">MRFPAILTWLTLLGVLCAGGKAVGETPPAPPTEQETIVRIAKEDNIKAVYLYSFGRFTNWPDRLPGDDSPFRVGIVGPSGVQKSLMKIARKRTIHDRPIEVVPYQSAEDVVVDACDLLFVSSAIQPVDLTSLMLRVRGTSVLTVTESPSRPEGTVVNFVETSGAIQFEIDLEEAKRKSLAMDARLLRQGIKMLPSSPNQGP</sequence>
<dbReference type="InterPro" id="IPR025293">
    <property type="entry name" value="YfiR/HmsC-like"/>
</dbReference>
<evidence type="ECO:0000256" key="1">
    <source>
        <dbReference type="SAM" id="SignalP"/>
    </source>
</evidence>
<feature type="signal peptide" evidence="1">
    <location>
        <begin position="1"/>
        <end position="18"/>
    </location>
</feature>
<dbReference type="AlphaFoldDB" id="A0A517MCC7"/>
<name>A0A517MCC7_9BACT</name>
<dbReference type="Proteomes" id="UP000320672">
    <property type="component" value="Chromosome"/>
</dbReference>
<dbReference type="KEGG" id="rml:FF011L_12720"/>
<accession>A0A517MCC7</accession>
<evidence type="ECO:0000313" key="3">
    <source>
        <dbReference type="Proteomes" id="UP000320672"/>
    </source>
</evidence>
<protein>
    <recommendedName>
        <fullName evidence="4">YfiR family protein</fullName>
    </recommendedName>
</protein>
<evidence type="ECO:0000313" key="2">
    <source>
        <dbReference type="EMBL" id="QDS92525.1"/>
    </source>
</evidence>
<dbReference type="RefSeq" id="WP_218933042.1">
    <property type="nucleotide sequence ID" value="NZ_CP036262.1"/>
</dbReference>